<dbReference type="PATRIC" id="fig|1217695.3.peg.1485"/>
<dbReference type="PROSITE" id="PS52031">
    <property type="entry name" value="GG_LECTIN"/>
    <property type="match status" value="1"/>
</dbReference>
<dbReference type="Pfam" id="PF09327">
    <property type="entry name" value="Phage_Tail_Tip"/>
    <property type="match status" value="1"/>
</dbReference>
<dbReference type="InterPro" id="IPR013783">
    <property type="entry name" value="Ig-like_fold"/>
</dbReference>
<evidence type="ECO:0008006" key="8">
    <source>
        <dbReference type="Google" id="ProtNLM"/>
    </source>
</evidence>
<dbReference type="RefSeq" id="WP_005272260.1">
    <property type="nucleotide sequence ID" value="NZ_KB850194.1"/>
</dbReference>
<evidence type="ECO:0000313" key="7">
    <source>
        <dbReference type="Proteomes" id="UP000013009"/>
    </source>
</evidence>
<feature type="domain" description="ILEI/PANDER" evidence="4">
    <location>
        <begin position="1743"/>
        <end position="1829"/>
    </location>
</feature>
<feature type="coiled-coil region" evidence="1">
    <location>
        <begin position="843"/>
        <end position="877"/>
    </location>
</feature>
<dbReference type="EMBL" id="APRZ01000014">
    <property type="protein sequence ID" value="ENX34889.1"/>
    <property type="molecule type" value="Genomic_DNA"/>
</dbReference>
<dbReference type="InterPro" id="IPR032876">
    <property type="entry name" value="J_dom"/>
</dbReference>
<dbReference type="HOGENOM" id="CLU_230799_0_0_6"/>
<dbReference type="OrthoDB" id="109844at2"/>
<dbReference type="Pfam" id="PF15711">
    <property type="entry name" value="ILEI"/>
    <property type="match status" value="1"/>
</dbReference>
<organism evidence="6 7">
    <name type="scientific">Acinetobacter colistiniresistens</name>
    <dbReference type="NCBI Taxonomy" id="280145"/>
    <lineage>
        <taxon>Bacteria</taxon>
        <taxon>Pseudomonadati</taxon>
        <taxon>Pseudomonadota</taxon>
        <taxon>Gammaproteobacteria</taxon>
        <taxon>Moraxellales</taxon>
        <taxon>Moraxellaceae</taxon>
        <taxon>Acinetobacter</taxon>
    </lineage>
</organism>
<evidence type="ECO:0000259" key="4">
    <source>
        <dbReference type="Pfam" id="PF15711"/>
    </source>
</evidence>
<dbReference type="Pfam" id="PF24801">
    <property type="entry name" value="FNIII-A_GpJ"/>
    <property type="match status" value="1"/>
</dbReference>
<keyword evidence="1" id="KW-0175">Coiled coil</keyword>
<accession>N9PMW0</accession>
<name>N9PMW0_9GAMM</name>
<feature type="domain" description="Tip attachment protein J HDII-ins2" evidence="5">
    <location>
        <begin position="91"/>
        <end position="218"/>
    </location>
</feature>
<evidence type="ECO:0000313" key="6">
    <source>
        <dbReference type="EMBL" id="ENX34889.1"/>
    </source>
</evidence>
<gene>
    <name evidence="6" type="ORF">F889_01529</name>
</gene>
<dbReference type="Gene3D" id="2.60.40.10">
    <property type="entry name" value="Immunoglobulins"/>
    <property type="match status" value="1"/>
</dbReference>
<dbReference type="InterPro" id="IPR036116">
    <property type="entry name" value="FN3_sf"/>
</dbReference>
<feature type="domain" description="Tip attachment protein J central straight fiber" evidence="2">
    <location>
        <begin position="2097"/>
        <end position="2189"/>
    </location>
</feature>
<dbReference type="InterPro" id="IPR053171">
    <property type="entry name" value="Viral_Tip_Attach_Protein"/>
</dbReference>
<feature type="domain" description="Tip attachment protein J" evidence="3">
    <location>
        <begin position="342"/>
        <end position="505"/>
    </location>
</feature>
<comment type="caution">
    <text evidence="6">The sequence shown here is derived from an EMBL/GenBank/DDBJ whole genome shotgun (WGS) entry which is preliminary data.</text>
</comment>
<protein>
    <recommendedName>
        <fullName evidence="8">DUF1983 domain-containing protein</fullName>
    </recommendedName>
</protein>
<dbReference type="PANTHER" id="PTHR36251">
    <property type="entry name" value="FELS-1 PROPHAGE HOST SPECIFICITY PROTEIN-RELATED"/>
    <property type="match status" value="1"/>
</dbReference>
<dbReference type="SUPFAM" id="SSF49265">
    <property type="entry name" value="Fibronectin type III"/>
    <property type="match status" value="1"/>
</dbReference>
<reference evidence="6 7" key="1">
    <citation type="submission" date="2013-02" db="EMBL/GenBank/DDBJ databases">
        <title>The Genome Sequence of Acinetobacter sp. NIPH 1859.</title>
        <authorList>
            <consortium name="The Broad Institute Genome Sequencing Platform"/>
            <consortium name="The Broad Institute Genome Sequencing Center for Infectious Disease"/>
            <person name="Cerqueira G."/>
            <person name="Feldgarden M."/>
            <person name="Courvalin P."/>
            <person name="Perichon B."/>
            <person name="Grillot-Courvalin C."/>
            <person name="Clermont D."/>
            <person name="Rocha E."/>
            <person name="Yoon E.-J."/>
            <person name="Nemec A."/>
            <person name="Walker B."/>
            <person name="Young S.K."/>
            <person name="Zeng Q."/>
            <person name="Gargeya S."/>
            <person name="Fitzgerald M."/>
            <person name="Haas B."/>
            <person name="Abouelleil A."/>
            <person name="Alvarado L."/>
            <person name="Arachchi H.M."/>
            <person name="Berlin A.M."/>
            <person name="Chapman S.B."/>
            <person name="Dewar J."/>
            <person name="Goldberg J."/>
            <person name="Griggs A."/>
            <person name="Gujja S."/>
            <person name="Hansen M."/>
            <person name="Howarth C."/>
            <person name="Imamovic A."/>
            <person name="Larimer J."/>
            <person name="McCowan C."/>
            <person name="Murphy C."/>
            <person name="Neiman D."/>
            <person name="Pearson M."/>
            <person name="Priest M."/>
            <person name="Roberts A."/>
            <person name="Saif S."/>
            <person name="Shea T."/>
            <person name="Sisk P."/>
            <person name="Sykes S."/>
            <person name="Wortman J."/>
            <person name="Nusbaum C."/>
            <person name="Birren B."/>
        </authorList>
    </citation>
    <scope>NUCLEOTIDE SEQUENCE [LARGE SCALE GENOMIC DNA]</scope>
    <source>
        <strain evidence="6 7">NIPH 1859</strain>
    </source>
</reference>
<proteinExistence type="predicted"/>
<dbReference type="InterPro" id="IPR015406">
    <property type="entry name" value="GpJ_CSF"/>
</dbReference>
<dbReference type="PANTHER" id="PTHR36251:SF2">
    <property type="entry name" value="GIFSY-2 PROPHAGE HOST SPECIFICITY PROTEIN J, PHAGE LAMBDA"/>
    <property type="match status" value="1"/>
</dbReference>
<sequence length="2237" mass="245053">MIEFIKGSKKGKKKARKPRIAPDSAQSITYIKALYGLAEGEIKGLTNGHESVYLESTPLLDANKKENFSGVKVDFRPGTNDQEYIQGFPAVESETAIDVELTDKSPWVRAFKNLDLDAVRIRFKWGPIYNQNMSNGDVNGYTIHYAIDLQTDGGQWNEVLNTKISDKTSANYERGHKIELPAADSGWQIRVRRITPNKNSTEFGDKMSIAAITEIIDAKLRYPNTALLSLEYDAETFSNTAKVSVDCEGKIIRVPSNYSAVSRTYTGIWDGTFIRAYSNNPAWIYYDACVEDRYGLGERLTPLMIDKWSLYRLGQYCDEMVPDGQGGKEPRFTCNVYLQKDEDAYSFLVKLAGVFRAISYWDGNSIICDADIPQDTYFAYSRANVIDGNFEYTGTRARDRHNVVKVAWDNPDNHYKTEYEFVRDEKAIGSSGQVRILDLDAWGCTSRGQAQRAGQWALKSEQLETRTATFKVGLDGHIPLPGKIIEISDELFAGRANGGRVAAVSQDQKSVTLDRDEVLVKAGDKLVVNGEDGRAQTRIVQSVSGRTVTVTEPFKDIAVQNVWVLNAKDLATMKFRVISIREEEKHQFTITALQYNASKFDAIDHSAHFDDAPISIVNPGIQEPVSSVEISSKNHVEQGLTITTMVITWQQAKGAVKYQVEWRKNDGSWIKVPVTGNNSLEVTGVYAGTYQARVIAISAFEDASLPVYSIITDLKGKQGLPPKLASITASGILFGMQLNWLFPNGADDTAYIEIEVSPDGKSNISLLGLFAYPTTTTTIQGLQGNLSQNYRGRLIDRIGNKGEWSEWAKGTSSADPEQILEILENNIGKGLLDDSLRKEIESISEMSNTLADAKRTIDETKKAVEETRSETNQAINELITDINAETKTRLEQVAQLKEGITQSQNTADNAISTVNDYKLSNEQAIANIRQNANVAIDNSNIAIQKADSITGRLNNVETNSASALNKAQIAIDATSANATDIRALNSSISTKAETGYVNQVKTLAEITEGKVNANTAELKGINSRVGNNEANINSINQTKANKDEVASIAQQALQSTWQADTQAKVDAMVIGARNLILDSYVGEKANSGYPFFSRKLTQTLKEGEIVTATVWGELESGTYMAIYNSGGLVDMAVLNYLGNRMYRVSFAWKIGNSANKWIDIYAVGHKEGGYSVVDKVMLERGNKGTDWIAAPEDLKIGARNLVRNTGKKHHAFGWVFQELLVKPIKGKVTISFDAKSDDGVVVGGGVGFNKGDKGASGFTYFWYPMMGDGRVSATFDVDSSGYTHFGIYVNTPTTITNLMVEQGTIPTTWQPAPEDQELELTEFKSNVTQTYQTKADAASTTATLTQQLNSKASVAQARDQAADVVNGTNIGGENLLTGTQYFRADGNVQPNYAGFGDLVNGQLWGTNTVYTTPSAWRGFKLTGFPENKLQEDCVLSFWARSTTGANVAVYSFTTGMGIIGTVAGTEWKQYSFKFPRGALTVNDSNNGFIEFDPATNGTAIVYGAIQLQLGNKSTRWQASPKDIHVGGRNLLRNSEFKQDLKYWTIYDSNYSFVNVDVNNVPTRYIYLSGGTGGLYMQPRDIPYVAKEGDVMTLSFSARGEGTMVVGFDDANVAIPAERNGELFKRYVVTMRRKKSDNVIMYIRGGYVDLLHPKLELGNVATEWTPAPEDIQNEVSEFRAEIVNNYSTKADLSSAVASGITDYNAQLGNLKTFMLSALGSNYNGFAGLRDSRTNILHRGARSYSIHLFNENGDWQGSDSYDVYGDAPSSDALAKRILAQPTNYTIAITSYDEPAGGRTSLLRDAFLNIGGTQAAFDNLPFRGAYILVGRRNLGEGGGIEVLNLNGIQSDLPLQFVNGRPVGLVGNKPEVMIQNAQANVLTQTQAKVTDHEGRISSLAEQTTTLTSNVTNAQNTANQARQEAELLKTNKDEIVDLTDPRYNRDKWYPVGIGTLSSIEKSTIQIFATLDGGSKPNWCTHAAGFSLNIIWKVMGEGWGTISSNRVVTDLAYGWTVNNVSPVQRLAQFGASSTEIIWLRGGAKYRARIPKQAGVKLPNPDNGILTDPFNGETIGGMPYDVQYMPKTTDAKTDTNTVTLQQQAKTIDGVTGMWTVKVDNNGVISGFGMVSEVINGQVRSQFGVNADTFFIGNPHNGKKPFIVNTTPQKIGDTLYPAGTYIDSAFIAAKTIKTDHLSAEAIDAVAVKARNVTITSPDGSKTVQEGGLTEMFYPGGTLAVRIGIK</sequence>
<evidence type="ECO:0000259" key="2">
    <source>
        <dbReference type="Pfam" id="PF09327"/>
    </source>
</evidence>
<evidence type="ECO:0000259" key="3">
    <source>
        <dbReference type="Pfam" id="PF13550"/>
    </source>
</evidence>
<dbReference type="InterPro" id="IPR055385">
    <property type="entry name" value="GpJ_HDII-ins2"/>
</dbReference>
<evidence type="ECO:0000256" key="1">
    <source>
        <dbReference type="SAM" id="Coils"/>
    </source>
</evidence>
<dbReference type="Proteomes" id="UP000013009">
    <property type="component" value="Unassembled WGS sequence"/>
</dbReference>
<evidence type="ECO:0000259" key="5">
    <source>
        <dbReference type="Pfam" id="PF24801"/>
    </source>
</evidence>
<dbReference type="Pfam" id="PF13550">
    <property type="entry name" value="Phage-tail_3"/>
    <property type="match status" value="1"/>
</dbReference>
<keyword evidence="7" id="KW-1185">Reference proteome</keyword>
<feature type="coiled-coil region" evidence="1">
    <location>
        <begin position="1906"/>
        <end position="1933"/>
    </location>
</feature>
<dbReference type="InterPro" id="IPR039477">
    <property type="entry name" value="ILEI/PANDER_dom"/>
</dbReference>